<evidence type="ECO:0000256" key="1">
    <source>
        <dbReference type="SAM" id="MobiDB-lite"/>
    </source>
</evidence>
<accession>A0AA94HMA4</accession>
<reference evidence="2 3" key="1">
    <citation type="submission" date="2016-10" db="EMBL/GenBank/DDBJ databases">
        <authorList>
            <person name="Varghese N."/>
            <person name="Submissions S."/>
        </authorList>
    </citation>
    <scope>NUCLEOTIDE SEQUENCE [LARGE SCALE GENOMIC DNA]</scope>
    <source>
        <strain evidence="2 3">IAM 15147</strain>
    </source>
</reference>
<organism evidence="2 3">
    <name type="scientific">Agrococcus baldri</name>
    <dbReference type="NCBI Taxonomy" id="153730"/>
    <lineage>
        <taxon>Bacteria</taxon>
        <taxon>Bacillati</taxon>
        <taxon>Actinomycetota</taxon>
        <taxon>Actinomycetes</taxon>
        <taxon>Micrococcales</taxon>
        <taxon>Microbacteriaceae</taxon>
        <taxon>Agrococcus</taxon>
    </lineage>
</organism>
<gene>
    <name evidence="2" type="ORF">SAMN04487783_1362</name>
</gene>
<sequence length="61" mass="6775">MTRRGRGPARPQSDVVAEDAAWHPGAMTRELHITGDEAADRLRSDDDFALLTGMLLDQQVR</sequence>
<name>A0AA94HMA4_9MICO</name>
<keyword evidence="3" id="KW-1185">Reference proteome</keyword>
<feature type="region of interest" description="Disordered" evidence="1">
    <location>
        <begin position="1"/>
        <end position="20"/>
    </location>
</feature>
<evidence type="ECO:0000313" key="3">
    <source>
        <dbReference type="Proteomes" id="UP000198506"/>
    </source>
</evidence>
<dbReference type="AlphaFoldDB" id="A0AA94HMA4"/>
<proteinExistence type="predicted"/>
<comment type="caution">
    <text evidence="2">The sequence shown here is derived from an EMBL/GenBank/DDBJ whole genome shotgun (WGS) entry which is preliminary data.</text>
</comment>
<protein>
    <submittedName>
        <fullName evidence="2">Uncharacterized protein</fullName>
    </submittedName>
</protein>
<dbReference type="Proteomes" id="UP000198506">
    <property type="component" value="Unassembled WGS sequence"/>
</dbReference>
<evidence type="ECO:0000313" key="2">
    <source>
        <dbReference type="EMBL" id="SFS10119.1"/>
    </source>
</evidence>
<dbReference type="EMBL" id="FOZN01000002">
    <property type="protein sequence ID" value="SFS10119.1"/>
    <property type="molecule type" value="Genomic_DNA"/>
</dbReference>